<accession>A0A1M5PT81</accession>
<feature type="domain" description="Cell envelope-related transcriptional attenuator" evidence="3">
    <location>
        <begin position="24"/>
        <end position="170"/>
    </location>
</feature>
<dbReference type="AlphaFoldDB" id="A0A1M5PT81"/>
<feature type="compositionally biased region" description="Polar residues" evidence="2">
    <location>
        <begin position="280"/>
        <end position="289"/>
    </location>
</feature>
<protein>
    <submittedName>
        <fullName evidence="4">Transcriptional attenuator, LytR family</fullName>
    </submittedName>
</protein>
<dbReference type="Gene3D" id="3.40.630.190">
    <property type="entry name" value="LCP protein"/>
    <property type="match status" value="1"/>
</dbReference>
<dbReference type="Proteomes" id="UP000242329">
    <property type="component" value="Unassembled WGS sequence"/>
</dbReference>
<evidence type="ECO:0000256" key="1">
    <source>
        <dbReference type="ARBA" id="ARBA00006068"/>
    </source>
</evidence>
<feature type="region of interest" description="Disordered" evidence="2">
    <location>
        <begin position="259"/>
        <end position="334"/>
    </location>
</feature>
<name>A0A1M5PT81_9FIRM</name>
<organism evidence="4 5">
    <name type="scientific">Thermosyntropha lipolytica DSM 11003</name>
    <dbReference type="NCBI Taxonomy" id="1123382"/>
    <lineage>
        <taxon>Bacteria</taxon>
        <taxon>Bacillati</taxon>
        <taxon>Bacillota</taxon>
        <taxon>Clostridia</taxon>
        <taxon>Eubacteriales</taxon>
        <taxon>Syntrophomonadaceae</taxon>
        <taxon>Thermosyntropha</taxon>
    </lineage>
</organism>
<dbReference type="STRING" id="1123382.SAMN02745221_01565"/>
<reference evidence="5" key="1">
    <citation type="submission" date="2016-11" db="EMBL/GenBank/DDBJ databases">
        <authorList>
            <person name="Varghese N."/>
            <person name="Submissions S."/>
        </authorList>
    </citation>
    <scope>NUCLEOTIDE SEQUENCE [LARGE SCALE GENOMIC DNA]</scope>
    <source>
        <strain evidence="5">DSM 11003</strain>
    </source>
</reference>
<dbReference type="PANTHER" id="PTHR33392:SF6">
    <property type="entry name" value="POLYISOPRENYL-TEICHOIC ACID--PEPTIDOGLYCAN TEICHOIC ACID TRANSFERASE TAGU"/>
    <property type="match status" value="1"/>
</dbReference>
<evidence type="ECO:0000256" key="2">
    <source>
        <dbReference type="SAM" id="MobiDB-lite"/>
    </source>
</evidence>
<dbReference type="EMBL" id="FQWY01000026">
    <property type="protein sequence ID" value="SHH05157.1"/>
    <property type="molecule type" value="Genomic_DNA"/>
</dbReference>
<evidence type="ECO:0000313" key="5">
    <source>
        <dbReference type="Proteomes" id="UP000242329"/>
    </source>
</evidence>
<sequence>MLGKNRVNVLIMGIDARKTELNSRSDTMILASIDKQSRRAVLIWIPRDTRIEVKPGVSAKINSVNLLKGPEAACRTVGELLNCEVKYYVIVNFTGFARIIDALGGVKIDVETDMYHYDPDPALSINLSQGEQVLSGQEALGYVRYRGGPTADIGRTARQQKFIKALAEQMFSGGNILKLPGLVPELMENVRTNIPLREAMRMAKMAKSFDPANIVTQTLPGYSFTDPKTGASYWEADREIAKGIIDDLFNGKTYEVAKDPPNWKGGGSNRYTPVSHPAENYSSLNQDLNGEQRKDLFVPEGESSGDNLPVDNNMQAGAGEQASDVFKPDADLQP</sequence>
<comment type="similarity">
    <text evidence="1">Belongs to the LytR/CpsA/Psr (LCP) family.</text>
</comment>
<keyword evidence="5" id="KW-1185">Reference proteome</keyword>
<evidence type="ECO:0000259" key="3">
    <source>
        <dbReference type="Pfam" id="PF03816"/>
    </source>
</evidence>
<dbReference type="PANTHER" id="PTHR33392">
    <property type="entry name" value="POLYISOPRENYL-TEICHOIC ACID--PEPTIDOGLYCAN TEICHOIC ACID TRANSFERASE TAGU"/>
    <property type="match status" value="1"/>
</dbReference>
<feature type="compositionally biased region" description="Polar residues" evidence="2">
    <location>
        <begin position="304"/>
        <end position="315"/>
    </location>
</feature>
<dbReference type="RefSeq" id="WP_073092445.1">
    <property type="nucleotide sequence ID" value="NZ_FQWY01000026.1"/>
</dbReference>
<dbReference type="OrthoDB" id="9782542at2"/>
<dbReference type="InterPro" id="IPR050922">
    <property type="entry name" value="LytR/CpsA/Psr_CW_biosynth"/>
</dbReference>
<dbReference type="InterPro" id="IPR004474">
    <property type="entry name" value="LytR_CpsA_psr"/>
</dbReference>
<dbReference type="NCBIfam" id="TIGR00350">
    <property type="entry name" value="lytR_cpsA_psr"/>
    <property type="match status" value="1"/>
</dbReference>
<proteinExistence type="inferred from homology"/>
<evidence type="ECO:0000313" key="4">
    <source>
        <dbReference type="EMBL" id="SHH05157.1"/>
    </source>
</evidence>
<dbReference type="Pfam" id="PF03816">
    <property type="entry name" value="LytR_cpsA_psr"/>
    <property type="match status" value="1"/>
</dbReference>
<gene>
    <name evidence="4" type="ORF">SAMN02745221_01565</name>
</gene>